<dbReference type="OrthoDB" id="5234213at2759"/>
<evidence type="ECO:0000313" key="2">
    <source>
        <dbReference type="EMBL" id="KAF2852895.1"/>
    </source>
</evidence>
<evidence type="ECO:0000313" key="3">
    <source>
        <dbReference type="Proteomes" id="UP000799423"/>
    </source>
</evidence>
<sequence>MSSKPHSQRVRGTLDNPKTKEAMSSDKPTPRLEDGTSLKPAHDDSKSLPSNDSAPPAGQGNDSDSAPTVSEPYRKDPNAGGGDKRAKGNGRNKGKLTIGSKEDLPHSKKVRGTLANTDGKQLNKTQLGDPASLTAETSDTHMSKGVEREGLEKSKL</sequence>
<proteinExistence type="predicted"/>
<name>A0A6A7BEJ2_9PLEO</name>
<dbReference type="Proteomes" id="UP000799423">
    <property type="component" value="Unassembled WGS sequence"/>
</dbReference>
<feature type="region of interest" description="Disordered" evidence="1">
    <location>
        <begin position="1"/>
        <end position="156"/>
    </location>
</feature>
<feature type="compositionally biased region" description="Basic and acidic residues" evidence="1">
    <location>
        <begin position="138"/>
        <end position="156"/>
    </location>
</feature>
<dbReference type="AlphaFoldDB" id="A0A6A7BEJ2"/>
<evidence type="ECO:0000256" key="1">
    <source>
        <dbReference type="SAM" id="MobiDB-lite"/>
    </source>
</evidence>
<feature type="compositionally biased region" description="Basic and acidic residues" evidence="1">
    <location>
        <begin position="17"/>
        <end position="46"/>
    </location>
</feature>
<reference evidence="2" key="1">
    <citation type="submission" date="2020-01" db="EMBL/GenBank/DDBJ databases">
        <authorList>
            <consortium name="DOE Joint Genome Institute"/>
            <person name="Haridas S."/>
            <person name="Albert R."/>
            <person name="Binder M."/>
            <person name="Bloem J."/>
            <person name="Labutti K."/>
            <person name="Salamov A."/>
            <person name="Andreopoulos B."/>
            <person name="Baker S.E."/>
            <person name="Barry K."/>
            <person name="Bills G."/>
            <person name="Bluhm B.H."/>
            <person name="Cannon C."/>
            <person name="Castanera R."/>
            <person name="Culley D.E."/>
            <person name="Daum C."/>
            <person name="Ezra D."/>
            <person name="Gonzalez J.B."/>
            <person name="Henrissat B."/>
            <person name="Kuo A."/>
            <person name="Liang C."/>
            <person name="Lipzen A."/>
            <person name="Lutzoni F."/>
            <person name="Magnuson J."/>
            <person name="Mondo S."/>
            <person name="Nolan M."/>
            <person name="Ohm R."/>
            <person name="Pangilinan J."/>
            <person name="Park H.-J."/>
            <person name="Ramirez L."/>
            <person name="Alfaro M."/>
            <person name="Sun H."/>
            <person name="Tritt A."/>
            <person name="Yoshinaga Y."/>
            <person name="Zwiers L.-H."/>
            <person name="Turgeon B.G."/>
            <person name="Goodwin S.B."/>
            <person name="Spatafora J.W."/>
            <person name="Crous P.W."/>
            <person name="Grigoriev I.V."/>
        </authorList>
    </citation>
    <scope>NUCLEOTIDE SEQUENCE</scope>
    <source>
        <strain evidence="2">IPT5</strain>
    </source>
</reference>
<keyword evidence="3" id="KW-1185">Reference proteome</keyword>
<organism evidence="2 3">
    <name type="scientific">Plenodomus tracheiphilus IPT5</name>
    <dbReference type="NCBI Taxonomy" id="1408161"/>
    <lineage>
        <taxon>Eukaryota</taxon>
        <taxon>Fungi</taxon>
        <taxon>Dikarya</taxon>
        <taxon>Ascomycota</taxon>
        <taxon>Pezizomycotina</taxon>
        <taxon>Dothideomycetes</taxon>
        <taxon>Pleosporomycetidae</taxon>
        <taxon>Pleosporales</taxon>
        <taxon>Pleosporineae</taxon>
        <taxon>Leptosphaeriaceae</taxon>
        <taxon>Plenodomus</taxon>
    </lineage>
</organism>
<dbReference type="EMBL" id="MU006297">
    <property type="protein sequence ID" value="KAF2852895.1"/>
    <property type="molecule type" value="Genomic_DNA"/>
</dbReference>
<accession>A0A6A7BEJ2</accession>
<feature type="compositionally biased region" description="Polar residues" evidence="1">
    <location>
        <begin position="114"/>
        <end position="126"/>
    </location>
</feature>
<protein>
    <submittedName>
        <fullName evidence="2">Uncharacterized protein</fullName>
    </submittedName>
</protein>
<feature type="compositionally biased region" description="Basic and acidic residues" evidence="1">
    <location>
        <begin position="72"/>
        <end position="86"/>
    </location>
</feature>
<gene>
    <name evidence="2" type="ORF">T440DRAFT_497402</name>
</gene>